<keyword evidence="4 6" id="KW-1133">Transmembrane helix</keyword>
<dbReference type="GO" id="GO:0033228">
    <property type="term" value="P:cysteine export across plasma membrane"/>
    <property type="evidence" value="ECO:0007669"/>
    <property type="project" value="TreeGrafter"/>
</dbReference>
<evidence type="ECO:0000256" key="6">
    <source>
        <dbReference type="SAM" id="Phobius"/>
    </source>
</evidence>
<feature type="transmembrane region" description="Helical" evidence="6">
    <location>
        <begin position="42"/>
        <end position="64"/>
    </location>
</feature>
<dbReference type="GO" id="GO:0005886">
    <property type="term" value="C:plasma membrane"/>
    <property type="evidence" value="ECO:0007669"/>
    <property type="project" value="UniProtKB-SubCell"/>
</dbReference>
<evidence type="ECO:0000313" key="8">
    <source>
        <dbReference type="Proteomes" id="UP000182692"/>
    </source>
</evidence>
<sequence length="197" mass="21200">MENILVAMATFAFVGAVTPGPVNILATSTAINFGVREAVKHVVGASVAYAAVVFFSGSVMQLLLSLLPKMELGMRVCGSVYLFYLAYKIFTAPVSGIDASKKGRSGLWTGSLTQLLNPKAWLVAMSGISLFVVGQDDEQTYLMLFTLVSLVICLIGVGVWAVIGTVLANYLDNPVQQRHFNRVMSVLLAVSVTMMWL</sequence>
<dbReference type="GeneID" id="35870443"/>
<dbReference type="AlphaFoldDB" id="A0A1I5SP54"/>
<proteinExistence type="predicted"/>
<keyword evidence="3 6" id="KW-0812">Transmembrane</keyword>
<reference evidence="7 8" key="1">
    <citation type="submission" date="2016-10" db="EMBL/GenBank/DDBJ databases">
        <authorList>
            <person name="de Groot N.N."/>
        </authorList>
    </citation>
    <scope>NUCLEOTIDE SEQUENCE [LARGE SCALE GENOMIC DNA]</scope>
    <source>
        <strain evidence="7 8">DSM 15893</strain>
    </source>
</reference>
<feature type="transmembrane region" description="Helical" evidence="6">
    <location>
        <begin position="115"/>
        <end position="134"/>
    </location>
</feature>
<dbReference type="Proteomes" id="UP000182692">
    <property type="component" value="Unassembled WGS sequence"/>
</dbReference>
<dbReference type="PANTHER" id="PTHR30086">
    <property type="entry name" value="ARGININE EXPORTER PROTEIN ARGO"/>
    <property type="match status" value="1"/>
</dbReference>
<dbReference type="STRING" id="1121869.SAMN03084138_02949"/>
<evidence type="ECO:0000256" key="2">
    <source>
        <dbReference type="ARBA" id="ARBA00022475"/>
    </source>
</evidence>
<organism evidence="7 8">
    <name type="scientific">Enterovibrio norvegicus DSM 15893</name>
    <dbReference type="NCBI Taxonomy" id="1121869"/>
    <lineage>
        <taxon>Bacteria</taxon>
        <taxon>Pseudomonadati</taxon>
        <taxon>Pseudomonadota</taxon>
        <taxon>Gammaproteobacteria</taxon>
        <taxon>Vibrionales</taxon>
        <taxon>Vibrionaceae</taxon>
        <taxon>Enterovibrio</taxon>
    </lineage>
</organism>
<dbReference type="RefSeq" id="WP_074927532.1">
    <property type="nucleotide sequence ID" value="NZ_FOWR01000022.1"/>
</dbReference>
<accession>A0A1I5SP54</accession>
<dbReference type="PANTHER" id="PTHR30086:SF20">
    <property type="entry name" value="ARGININE EXPORTER PROTEIN ARGO-RELATED"/>
    <property type="match status" value="1"/>
</dbReference>
<evidence type="ECO:0000256" key="1">
    <source>
        <dbReference type="ARBA" id="ARBA00004651"/>
    </source>
</evidence>
<evidence type="ECO:0000313" key="7">
    <source>
        <dbReference type="EMBL" id="SFP72505.1"/>
    </source>
</evidence>
<keyword evidence="2" id="KW-1003">Cell membrane</keyword>
<keyword evidence="5 6" id="KW-0472">Membrane</keyword>
<name>A0A1I5SP54_9GAMM</name>
<dbReference type="Pfam" id="PF01810">
    <property type="entry name" value="LysE"/>
    <property type="match status" value="1"/>
</dbReference>
<gene>
    <name evidence="7" type="ORF">SAMN03084138_02949</name>
</gene>
<feature type="transmembrane region" description="Helical" evidence="6">
    <location>
        <begin position="76"/>
        <end position="95"/>
    </location>
</feature>
<feature type="transmembrane region" description="Helical" evidence="6">
    <location>
        <begin position="141"/>
        <end position="167"/>
    </location>
</feature>
<evidence type="ECO:0000256" key="5">
    <source>
        <dbReference type="ARBA" id="ARBA00023136"/>
    </source>
</evidence>
<dbReference type="InterPro" id="IPR001123">
    <property type="entry name" value="LeuE-type"/>
</dbReference>
<comment type="subcellular location">
    <subcellularLocation>
        <location evidence="1">Cell membrane</location>
        <topology evidence="1">Multi-pass membrane protein</topology>
    </subcellularLocation>
</comment>
<evidence type="ECO:0000256" key="4">
    <source>
        <dbReference type="ARBA" id="ARBA00022989"/>
    </source>
</evidence>
<evidence type="ECO:0000256" key="3">
    <source>
        <dbReference type="ARBA" id="ARBA00022692"/>
    </source>
</evidence>
<protein>
    <submittedName>
        <fullName evidence="7">Threonine/homoserine/homoserine lactone efflux protein</fullName>
    </submittedName>
</protein>
<dbReference type="EMBL" id="FOWR01000022">
    <property type="protein sequence ID" value="SFP72505.1"/>
    <property type="molecule type" value="Genomic_DNA"/>
</dbReference>
<dbReference type="GO" id="GO:0015171">
    <property type="term" value="F:amino acid transmembrane transporter activity"/>
    <property type="evidence" value="ECO:0007669"/>
    <property type="project" value="TreeGrafter"/>
</dbReference>